<accession>A0A2Z6M8I6</accession>
<organism evidence="2 3">
    <name type="scientific">Trifolium subterraneum</name>
    <name type="common">Subterranean clover</name>
    <dbReference type="NCBI Taxonomy" id="3900"/>
    <lineage>
        <taxon>Eukaryota</taxon>
        <taxon>Viridiplantae</taxon>
        <taxon>Streptophyta</taxon>
        <taxon>Embryophyta</taxon>
        <taxon>Tracheophyta</taxon>
        <taxon>Spermatophyta</taxon>
        <taxon>Magnoliopsida</taxon>
        <taxon>eudicotyledons</taxon>
        <taxon>Gunneridae</taxon>
        <taxon>Pentapetalae</taxon>
        <taxon>rosids</taxon>
        <taxon>fabids</taxon>
        <taxon>Fabales</taxon>
        <taxon>Fabaceae</taxon>
        <taxon>Papilionoideae</taxon>
        <taxon>50 kb inversion clade</taxon>
        <taxon>NPAAA clade</taxon>
        <taxon>Hologalegina</taxon>
        <taxon>IRL clade</taxon>
        <taxon>Trifolieae</taxon>
        <taxon>Trifolium</taxon>
    </lineage>
</organism>
<dbReference type="InterPro" id="IPR032675">
    <property type="entry name" value="LRR_dom_sf"/>
</dbReference>
<dbReference type="PANTHER" id="PTHR11017:SF479">
    <property type="entry name" value="DISEASE RESISTANCE PROTEIN (TIR-NBS-LRR CLASS) FAMILY"/>
    <property type="match status" value="1"/>
</dbReference>
<feature type="transmembrane region" description="Helical" evidence="1">
    <location>
        <begin position="334"/>
        <end position="352"/>
    </location>
</feature>
<evidence type="ECO:0000313" key="3">
    <source>
        <dbReference type="Proteomes" id="UP000242715"/>
    </source>
</evidence>
<dbReference type="Proteomes" id="UP000242715">
    <property type="component" value="Unassembled WGS sequence"/>
</dbReference>
<proteinExistence type="predicted"/>
<dbReference type="AlphaFoldDB" id="A0A2Z6M8I6"/>
<gene>
    <name evidence="2" type="ORF">TSUD_357800</name>
</gene>
<dbReference type="InterPro" id="IPR044974">
    <property type="entry name" value="Disease_R_plants"/>
</dbReference>
<dbReference type="SUPFAM" id="SSF52058">
    <property type="entry name" value="L domain-like"/>
    <property type="match status" value="1"/>
</dbReference>
<dbReference type="PANTHER" id="PTHR11017">
    <property type="entry name" value="LEUCINE-RICH REPEAT-CONTAINING PROTEIN"/>
    <property type="match status" value="1"/>
</dbReference>
<reference evidence="3" key="1">
    <citation type="journal article" date="2017" name="Front. Plant Sci.">
        <title>Climate Clever Clovers: New Paradigm to Reduce the Environmental Footprint of Ruminants by Breeding Low Methanogenic Forages Utilizing Haplotype Variation.</title>
        <authorList>
            <person name="Kaur P."/>
            <person name="Appels R."/>
            <person name="Bayer P.E."/>
            <person name="Keeble-Gagnere G."/>
            <person name="Wang J."/>
            <person name="Hirakawa H."/>
            <person name="Shirasawa K."/>
            <person name="Vercoe P."/>
            <person name="Stefanova K."/>
            <person name="Durmic Z."/>
            <person name="Nichols P."/>
            <person name="Revell C."/>
            <person name="Isobe S.N."/>
            <person name="Edwards D."/>
            <person name="Erskine W."/>
        </authorList>
    </citation>
    <scope>NUCLEOTIDE SEQUENCE [LARGE SCALE GENOMIC DNA]</scope>
    <source>
        <strain evidence="3">cv. Daliak</strain>
    </source>
</reference>
<dbReference type="EMBL" id="DF973380">
    <property type="protein sequence ID" value="GAU28794.1"/>
    <property type="molecule type" value="Genomic_DNA"/>
</dbReference>
<sequence length="355" mass="40511">MKEVQLNPKVFAKMKKLQYLDIYGKGSSCDILRSRGGLYLPQGLESLPNELRYLRWAHFPLESLPSDFSGEKLVLLDLQDSQVRELWHEDHKLQSLPELPSSLIALDASGCLSLENVTFPSTAIQMLKENKTRVAFWNCLKLNEHSLKAVEINAQINMMKFAHQHIPMSHSHPYDAKGTFVYPGSSVPKWLVYRTTHDYMTIDLPFANHSSQLGFIFCFIVPPVPSQGFILRFNISVDEGDDSQLHLDRPSHEIKSDHVYLVYDRGFSHYLNSRVKDQPKFKIKITAESRTLTSEYVSLKMLRGFGVSPINTSQYLNFIQHMEMAEGPSIPTSLWGVVNSLLVVLFCTGLFLKFV</sequence>
<keyword evidence="1" id="KW-1133">Transmembrane helix</keyword>
<evidence type="ECO:0000256" key="1">
    <source>
        <dbReference type="SAM" id="Phobius"/>
    </source>
</evidence>
<dbReference type="Gene3D" id="3.80.10.10">
    <property type="entry name" value="Ribonuclease Inhibitor"/>
    <property type="match status" value="1"/>
</dbReference>
<evidence type="ECO:0000313" key="2">
    <source>
        <dbReference type="EMBL" id="GAU28794.1"/>
    </source>
</evidence>
<name>A0A2Z6M8I6_TRISU</name>
<keyword evidence="3" id="KW-1185">Reference proteome</keyword>
<keyword evidence="1" id="KW-0812">Transmembrane</keyword>
<dbReference type="OrthoDB" id="1435893at2759"/>
<keyword evidence="1" id="KW-0472">Membrane</keyword>
<protein>
    <submittedName>
        <fullName evidence="2">Uncharacterized protein</fullName>
    </submittedName>
</protein>
<dbReference type="GO" id="GO:0006952">
    <property type="term" value="P:defense response"/>
    <property type="evidence" value="ECO:0007669"/>
    <property type="project" value="InterPro"/>
</dbReference>